<protein>
    <submittedName>
        <fullName evidence="2">Uncharacterized protein</fullName>
    </submittedName>
</protein>
<dbReference type="Proteomes" id="UP000009222">
    <property type="component" value="Chromosome"/>
</dbReference>
<sequence>MKVESAKKPVPKAKAASKKITTSKDALKKKGQKPKAK</sequence>
<dbReference type="EMBL" id="CP001841">
    <property type="protein sequence ID" value="AEF81255.1"/>
    <property type="molecule type" value="Genomic_DNA"/>
</dbReference>
<dbReference type="InParanoid" id="F5YE67"/>
<proteinExistence type="predicted"/>
<accession>F5YE67</accession>
<reference evidence="3" key="1">
    <citation type="submission" date="2009-12" db="EMBL/GenBank/DDBJ databases">
        <title>Complete sequence of Treponema azotonutricium strain ZAS-9.</title>
        <authorList>
            <person name="Tetu S.G."/>
            <person name="Matson E."/>
            <person name="Ren Q."/>
            <person name="Seshadri R."/>
            <person name="Elbourne L."/>
            <person name="Hassan K.A."/>
            <person name="Durkin A."/>
            <person name="Radune D."/>
            <person name="Mohamoud Y."/>
            <person name="Shay R."/>
            <person name="Jin S."/>
            <person name="Zhang X."/>
            <person name="Lucey K."/>
            <person name="Ballor N.R."/>
            <person name="Ottesen E."/>
            <person name="Rosenthal R."/>
            <person name="Allen A."/>
            <person name="Leadbetter J.R."/>
            <person name="Paulsen I.T."/>
        </authorList>
    </citation>
    <scope>NUCLEOTIDE SEQUENCE [LARGE SCALE GENOMIC DNA]</scope>
    <source>
        <strain evidence="3">ATCC BAA-888 / DSM 13862 / ZAS-9</strain>
    </source>
</reference>
<dbReference type="KEGG" id="taz:TREAZ_0260"/>
<evidence type="ECO:0000256" key="1">
    <source>
        <dbReference type="SAM" id="MobiDB-lite"/>
    </source>
</evidence>
<keyword evidence="3" id="KW-1185">Reference proteome</keyword>
<dbReference type="STRING" id="545695.TREAZ_0260"/>
<feature type="compositionally biased region" description="Basic residues" evidence="1">
    <location>
        <begin position="27"/>
        <end position="37"/>
    </location>
</feature>
<dbReference type="HOGENOM" id="CLU_3349874_0_0_12"/>
<name>F5YE67_LEAAZ</name>
<gene>
    <name evidence="2" type="ordered locus">TREAZ_0260</name>
</gene>
<reference evidence="2 3" key="2">
    <citation type="journal article" date="2011" name="ISME J.">
        <title>RNA-seq reveals cooperative metabolic interactions between two termite-gut spirochete species in co-culture.</title>
        <authorList>
            <person name="Rosenthal A.Z."/>
            <person name="Matson E.G."/>
            <person name="Eldar A."/>
            <person name="Leadbetter J.R."/>
        </authorList>
    </citation>
    <scope>NUCLEOTIDE SEQUENCE [LARGE SCALE GENOMIC DNA]</scope>
    <source>
        <strain evidence="3">ATCC BAA-888 / DSM 13862 / ZAS-9</strain>
    </source>
</reference>
<dbReference type="AlphaFoldDB" id="F5YE67"/>
<evidence type="ECO:0000313" key="3">
    <source>
        <dbReference type="Proteomes" id="UP000009222"/>
    </source>
</evidence>
<evidence type="ECO:0000313" key="2">
    <source>
        <dbReference type="EMBL" id="AEF81255.1"/>
    </source>
</evidence>
<feature type="region of interest" description="Disordered" evidence="1">
    <location>
        <begin position="1"/>
        <end position="37"/>
    </location>
</feature>
<organism evidence="2 3">
    <name type="scientific">Leadbettera azotonutricia (strain ATCC BAA-888 / DSM 13862 / ZAS-9)</name>
    <name type="common">Treponema azotonutricium</name>
    <dbReference type="NCBI Taxonomy" id="545695"/>
    <lineage>
        <taxon>Bacteria</taxon>
        <taxon>Pseudomonadati</taxon>
        <taxon>Spirochaetota</taxon>
        <taxon>Spirochaetia</taxon>
        <taxon>Spirochaetales</taxon>
        <taxon>Breznakiellaceae</taxon>
        <taxon>Leadbettera</taxon>
    </lineage>
</organism>